<proteinExistence type="inferred from homology"/>
<dbReference type="EMBL" id="PNRG01000001">
    <property type="protein sequence ID" value="PMR82836.1"/>
    <property type="molecule type" value="Genomic_DNA"/>
</dbReference>
<dbReference type="RefSeq" id="WP_102586430.1">
    <property type="nucleotide sequence ID" value="NZ_BNAE01000004.1"/>
</dbReference>
<dbReference type="Gene3D" id="1.10.530.10">
    <property type="match status" value="1"/>
</dbReference>
<name>A0A2N7UQW7_9GAMM</name>
<dbReference type="SUPFAM" id="SSF53955">
    <property type="entry name" value="Lysozyme-like"/>
    <property type="match status" value="1"/>
</dbReference>
<feature type="signal peptide" evidence="2">
    <location>
        <begin position="1"/>
        <end position="17"/>
    </location>
</feature>
<dbReference type="CDD" id="cd00254">
    <property type="entry name" value="LT-like"/>
    <property type="match status" value="1"/>
</dbReference>
<comment type="caution">
    <text evidence="4">The sequence shown here is derived from an EMBL/GenBank/DDBJ whole genome shotgun (WGS) entry which is preliminary data.</text>
</comment>
<comment type="similarity">
    <text evidence="1">Belongs to the transglycosylase Slt family.</text>
</comment>
<dbReference type="InterPro" id="IPR023346">
    <property type="entry name" value="Lysozyme-like_dom_sf"/>
</dbReference>
<keyword evidence="5" id="KW-1185">Reference proteome</keyword>
<evidence type="ECO:0000259" key="3">
    <source>
        <dbReference type="Pfam" id="PF01464"/>
    </source>
</evidence>
<feature type="domain" description="Transglycosylase SLT" evidence="3">
    <location>
        <begin position="103"/>
        <end position="191"/>
    </location>
</feature>
<dbReference type="InterPro" id="IPR008258">
    <property type="entry name" value="Transglycosylase_SLT_dom_1"/>
</dbReference>
<protein>
    <submittedName>
        <fullName evidence="4">Lytic murein transglycosylase</fullName>
    </submittedName>
</protein>
<dbReference type="AlphaFoldDB" id="A0A2N7UQW7"/>
<sequence>MTAAATLLVAAWLVAPAATGNDDGFLASLEAQAKPLVVQPLPRANGALRTTLDAALASPRAPTEIWAARQWHNNMSPRLSRFVKDDTQRSELLQRIYHEARLARLPPELVLAVIQVESGFQADAVSSAGAVGLMQIMPFWIRELGLPADDLTDPWRNLRYGCTILAHYLAVERGDFTRALARYNGSLGKTWYPERVMRALERHWTLPSGDSLATTSP</sequence>
<dbReference type="Proteomes" id="UP000235547">
    <property type="component" value="Unassembled WGS sequence"/>
</dbReference>
<accession>A0A2N7UQW7</accession>
<gene>
    <name evidence="4" type="ORF">C1H70_00820</name>
</gene>
<evidence type="ECO:0000256" key="1">
    <source>
        <dbReference type="ARBA" id="ARBA00007734"/>
    </source>
</evidence>
<dbReference type="Pfam" id="PF01464">
    <property type="entry name" value="SLT"/>
    <property type="match status" value="1"/>
</dbReference>
<evidence type="ECO:0000313" key="4">
    <source>
        <dbReference type="EMBL" id="PMR82836.1"/>
    </source>
</evidence>
<organism evidence="4 5">
    <name type="scientific">Halomonas urumqiensis</name>
    <dbReference type="NCBI Taxonomy" id="1684789"/>
    <lineage>
        <taxon>Bacteria</taxon>
        <taxon>Pseudomonadati</taxon>
        <taxon>Pseudomonadota</taxon>
        <taxon>Gammaproteobacteria</taxon>
        <taxon>Oceanospirillales</taxon>
        <taxon>Halomonadaceae</taxon>
        <taxon>Halomonas</taxon>
    </lineage>
</organism>
<dbReference type="PANTHER" id="PTHR37423:SF2">
    <property type="entry name" value="MEMBRANE-BOUND LYTIC MUREIN TRANSGLYCOSYLASE C"/>
    <property type="match status" value="1"/>
</dbReference>
<dbReference type="OrthoDB" id="92254at2"/>
<feature type="chain" id="PRO_5014633764" evidence="2">
    <location>
        <begin position="18"/>
        <end position="217"/>
    </location>
</feature>
<keyword evidence="2" id="KW-0732">Signal</keyword>
<dbReference type="PANTHER" id="PTHR37423">
    <property type="entry name" value="SOLUBLE LYTIC MUREIN TRANSGLYCOSYLASE-RELATED"/>
    <property type="match status" value="1"/>
</dbReference>
<reference evidence="4 5" key="1">
    <citation type="submission" date="2018-01" db="EMBL/GenBank/DDBJ databases">
        <title>Halomonas endophytica sp. nov., isolated from storage liquid in the stems of Populus euphratica.</title>
        <authorList>
            <person name="Chen C."/>
        </authorList>
    </citation>
    <scope>NUCLEOTIDE SEQUENCE [LARGE SCALE GENOMIC DNA]</scope>
    <source>
        <strain evidence="4 5">BZ-SZ-XJ27</strain>
    </source>
</reference>
<evidence type="ECO:0000256" key="2">
    <source>
        <dbReference type="SAM" id="SignalP"/>
    </source>
</evidence>
<evidence type="ECO:0000313" key="5">
    <source>
        <dbReference type="Proteomes" id="UP000235547"/>
    </source>
</evidence>